<feature type="chain" id="PRO_5009680805" evidence="9">
    <location>
        <begin position="31"/>
        <end position="856"/>
    </location>
</feature>
<dbReference type="PANTHER" id="PTHR31145">
    <property type="entry name" value="INTEGRAL MEMBRANE PROTEIN (AFU_ORTHOLOGUE AFUA_7G01610)"/>
    <property type="match status" value="1"/>
</dbReference>
<protein>
    <submittedName>
        <fullName evidence="11">Related to Flavin carrier protein 2</fullName>
    </submittedName>
</protein>
<dbReference type="Pfam" id="PF06011">
    <property type="entry name" value="TRP"/>
    <property type="match status" value="1"/>
</dbReference>
<feature type="transmembrane region" description="Helical" evidence="8">
    <location>
        <begin position="529"/>
        <end position="550"/>
    </location>
</feature>
<comment type="similarity">
    <text evidence="2">Belongs to the transient receptor potential (TRP) ion channel family.</text>
</comment>
<evidence type="ECO:0000256" key="8">
    <source>
        <dbReference type="SAM" id="Phobius"/>
    </source>
</evidence>
<keyword evidence="12" id="KW-1185">Reference proteome</keyword>
<dbReference type="OrthoDB" id="5212126at2759"/>
<evidence type="ECO:0000259" key="10">
    <source>
        <dbReference type="SMART" id="SM01320"/>
    </source>
</evidence>
<reference evidence="12" key="1">
    <citation type="submission" date="2016-11" db="EMBL/GenBank/DDBJ databases">
        <authorList>
            <person name="Guldener U."/>
        </authorList>
    </citation>
    <scope>NUCLEOTIDE SEQUENCE [LARGE SCALE GENOMIC DNA]</scope>
</reference>
<evidence type="ECO:0000313" key="12">
    <source>
        <dbReference type="Proteomes" id="UP000183365"/>
    </source>
</evidence>
<dbReference type="InterPro" id="IPR010308">
    <property type="entry name" value="TRP_C"/>
</dbReference>
<keyword evidence="5 8" id="KW-1133">Transmembrane helix</keyword>
<evidence type="ECO:0000256" key="1">
    <source>
        <dbReference type="ARBA" id="ARBA00004141"/>
    </source>
</evidence>
<feature type="transmembrane region" description="Helical" evidence="8">
    <location>
        <begin position="682"/>
        <end position="707"/>
    </location>
</feature>
<dbReference type="InterPro" id="IPR040241">
    <property type="entry name" value="TRP_Flc/Pkd2-like"/>
</dbReference>
<feature type="transmembrane region" description="Helical" evidence="8">
    <location>
        <begin position="621"/>
        <end position="638"/>
    </location>
</feature>
<dbReference type="AlphaFoldDB" id="A0A1L0CIC1"/>
<dbReference type="GO" id="GO:0016020">
    <property type="term" value="C:membrane"/>
    <property type="evidence" value="ECO:0007669"/>
    <property type="project" value="UniProtKB-SubCell"/>
</dbReference>
<feature type="region of interest" description="Disordered" evidence="7">
    <location>
        <begin position="791"/>
        <end position="856"/>
    </location>
</feature>
<feature type="transmembrane region" description="Helical" evidence="8">
    <location>
        <begin position="445"/>
        <end position="467"/>
    </location>
</feature>
<gene>
    <name evidence="11" type="ORF">HGUI_00249</name>
</gene>
<dbReference type="GO" id="GO:0009272">
    <property type="term" value="P:fungal-type cell wall biogenesis"/>
    <property type="evidence" value="ECO:0007669"/>
    <property type="project" value="TreeGrafter"/>
</dbReference>
<name>A0A1L0CIC1_9ASCO</name>
<feature type="transmembrane region" description="Helical" evidence="8">
    <location>
        <begin position="502"/>
        <end position="523"/>
    </location>
</feature>
<feature type="transmembrane region" description="Helical" evidence="8">
    <location>
        <begin position="267"/>
        <end position="288"/>
    </location>
</feature>
<feature type="compositionally biased region" description="Polar residues" evidence="7">
    <location>
        <begin position="798"/>
        <end position="819"/>
    </location>
</feature>
<dbReference type="Pfam" id="PF14558">
    <property type="entry name" value="TRP_N"/>
    <property type="match status" value="1"/>
</dbReference>
<evidence type="ECO:0000313" key="11">
    <source>
        <dbReference type="EMBL" id="SGZ38049.1"/>
    </source>
</evidence>
<dbReference type="GO" id="GO:0055085">
    <property type="term" value="P:transmembrane transport"/>
    <property type="evidence" value="ECO:0007669"/>
    <property type="project" value="TreeGrafter"/>
</dbReference>
<keyword evidence="3 8" id="KW-0812">Transmembrane</keyword>
<feature type="domain" description="ML-like" evidence="10">
    <location>
        <begin position="119"/>
        <end position="264"/>
    </location>
</feature>
<evidence type="ECO:0000256" key="2">
    <source>
        <dbReference type="ARBA" id="ARBA00010642"/>
    </source>
</evidence>
<feature type="transmembrane region" description="Helical" evidence="8">
    <location>
        <begin position="592"/>
        <end position="615"/>
    </location>
</feature>
<sequence>MFLQMKNHSVFKSLLCLLAILSLHRFFVSAINNDMNYDNTDDLPIIRFKQPNKRDIIQSGDVTRNRYNPSKPNVADSHYKYAANNALDVSHLNLFKRDLLGLTSSSKSSSQSNVSGGSKHIKTTSLLTCMENSQFSSTFFDVSYYPKNKSVVFNIEATTTISSKIMIEFQVITYGLVVITKTENLCSLNEKSLCPMNAGRIDISSTYTITSDLVNEIPGVAYTVPNIDAMVKVLAYTIPDDGNIDYNSPVACVIAPLSNGKTVEQTYASWIIAAISGIGILTSAIFSIRGTSAINTGNSVMSTTAAHIASNSISLFTYFQNLSILAMMAVVNLPPIAAAWCENFQWSMGLIRVKFMQDWISWYIQSTGGMVTNILKNKSVLSIYVQKKLKKRGISLSKSFSDSIFSDKTLYTNDERNITAVASKTLILRGMNRVAYQTGIEITNIFLTSIVFLLFVLFVFLVVLTLFKSVIELMIKGRALRAEKFNKFLEFRLQWGTIIKGTLFRMIVIAFPQLVLMCIWEFTQDNSSAVLIDAIIIFILTLGLLVFATVKVVMKGREGIQFYQNPAYFLFGDLKFLNKFGFLYIQFKASCYWWLVPFLCYIFLKSLFVACLQSNGKVQSIVVWVIESFYFIGLCYYKPYLDKRTNVFNISIHLVNWINSLFFVFFSTVFGQPLVVSSVMAIVLFVMNAVFALYLLIFIFVTCFLAIARKNPDLRYKPLKDDRNAFFHLHNNKFEGVQEKNAQDYMELSDLGKQVMMTNETDNERMLRHASMFKDNDDYDNSISNVEEEETQLHNGIKPSSNQFHTGNDFGQYNSSEMQLDNPFGNKYSKTSSSESFKNTFGQNRNGNYKQNPFAE</sequence>
<dbReference type="InterPro" id="IPR032800">
    <property type="entry name" value="TRP_N"/>
</dbReference>
<feature type="signal peptide" evidence="9">
    <location>
        <begin position="1"/>
        <end position="30"/>
    </location>
</feature>
<dbReference type="SMART" id="SM01320">
    <property type="entry name" value="TRP_N"/>
    <property type="match status" value="1"/>
</dbReference>
<evidence type="ECO:0000256" key="4">
    <source>
        <dbReference type="ARBA" id="ARBA00022729"/>
    </source>
</evidence>
<accession>A0A1L0CIC1</accession>
<keyword evidence="4 9" id="KW-0732">Signal</keyword>
<dbReference type="EMBL" id="FQNF01000003">
    <property type="protein sequence ID" value="SGZ38049.1"/>
    <property type="molecule type" value="Genomic_DNA"/>
</dbReference>
<evidence type="ECO:0000256" key="3">
    <source>
        <dbReference type="ARBA" id="ARBA00022692"/>
    </source>
</evidence>
<keyword evidence="6 8" id="KW-0472">Membrane</keyword>
<organism evidence="11 12">
    <name type="scientific">Hanseniaspora guilliermondii</name>
    <dbReference type="NCBI Taxonomy" id="56406"/>
    <lineage>
        <taxon>Eukaryota</taxon>
        <taxon>Fungi</taxon>
        <taxon>Dikarya</taxon>
        <taxon>Ascomycota</taxon>
        <taxon>Saccharomycotina</taxon>
        <taxon>Saccharomycetes</taxon>
        <taxon>Saccharomycodales</taxon>
        <taxon>Saccharomycodaceae</taxon>
        <taxon>Hanseniaspora</taxon>
    </lineage>
</organism>
<feature type="transmembrane region" description="Helical" evidence="8">
    <location>
        <begin position="650"/>
        <end position="670"/>
    </location>
</feature>
<evidence type="ECO:0000256" key="6">
    <source>
        <dbReference type="ARBA" id="ARBA00023136"/>
    </source>
</evidence>
<dbReference type="VEuPathDB" id="FungiDB:HGUI_00249"/>
<feature type="transmembrane region" description="Helical" evidence="8">
    <location>
        <begin position="300"/>
        <end position="319"/>
    </location>
</feature>
<evidence type="ECO:0000256" key="7">
    <source>
        <dbReference type="SAM" id="MobiDB-lite"/>
    </source>
</evidence>
<dbReference type="PANTHER" id="PTHR31145:SF2">
    <property type="entry name" value="FLAVIN CARRIER PROTEIN 2"/>
    <property type="match status" value="1"/>
</dbReference>
<dbReference type="Proteomes" id="UP000183365">
    <property type="component" value="Unassembled WGS sequence"/>
</dbReference>
<proteinExistence type="inferred from homology"/>
<evidence type="ECO:0000256" key="5">
    <source>
        <dbReference type="ARBA" id="ARBA00022989"/>
    </source>
</evidence>
<evidence type="ECO:0000256" key="9">
    <source>
        <dbReference type="SAM" id="SignalP"/>
    </source>
</evidence>
<comment type="subcellular location">
    <subcellularLocation>
        <location evidence="1">Membrane</location>
        <topology evidence="1">Multi-pass membrane protein</topology>
    </subcellularLocation>
</comment>
<feature type="compositionally biased region" description="Polar residues" evidence="7">
    <location>
        <begin position="828"/>
        <end position="856"/>
    </location>
</feature>